<dbReference type="PROSITE" id="PS50262">
    <property type="entry name" value="G_PROTEIN_RECEP_F1_2"/>
    <property type="match status" value="1"/>
</dbReference>
<evidence type="ECO:0000256" key="3">
    <source>
        <dbReference type="ARBA" id="ARBA00022989"/>
    </source>
</evidence>
<dbReference type="CDD" id="cd14978">
    <property type="entry name" value="7tmA_FMRFamide_R-like"/>
    <property type="match status" value="1"/>
</dbReference>
<dbReference type="WBParaSite" id="Gr19_v10_g17259.t1">
    <property type="protein sequence ID" value="Gr19_v10_g17259.t1"/>
    <property type="gene ID" value="Gr19_v10_g17259"/>
</dbReference>
<dbReference type="AlphaFoldDB" id="A0A914HJQ9"/>
<accession>A0A914HJQ9</accession>
<reference evidence="9" key="1">
    <citation type="submission" date="2022-11" db="UniProtKB">
        <authorList>
            <consortium name="WormBaseParasite"/>
        </authorList>
    </citation>
    <scope>IDENTIFICATION</scope>
</reference>
<dbReference type="Gene3D" id="1.20.1070.10">
    <property type="entry name" value="Rhodopsin 7-helix transmembrane proteins"/>
    <property type="match status" value="1"/>
</dbReference>
<dbReference type="InterPro" id="IPR053219">
    <property type="entry name" value="GPCR_Dmsr-1"/>
</dbReference>
<feature type="transmembrane region" description="Helical" evidence="6">
    <location>
        <begin position="135"/>
        <end position="158"/>
    </location>
</feature>
<dbReference type="InterPro" id="IPR019427">
    <property type="entry name" value="7TM_GPCR_serpentine_rcpt_Srw"/>
</dbReference>
<dbReference type="Proteomes" id="UP000887572">
    <property type="component" value="Unplaced"/>
</dbReference>
<dbReference type="PANTHER" id="PTHR46273">
    <property type="entry name" value="MYOSUPPRESSIN RECEPTOR 1, ISOFORM B-RELATED"/>
    <property type="match status" value="1"/>
</dbReference>
<feature type="transmembrane region" description="Helical" evidence="6">
    <location>
        <begin position="436"/>
        <end position="462"/>
    </location>
</feature>
<keyword evidence="2 6" id="KW-0812">Transmembrane</keyword>
<evidence type="ECO:0000256" key="5">
    <source>
        <dbReference type="SAM" id="MobiDB-lite"/>
    </source>
</evidence>
<dbReference type="Pfam" id="PF10324">
    <property type="entry name" value="7TM_GPCR_Srw"/>
    <property type="match status" value="1"/>
</dbReference>
<sequence>MIAIRSQINKKPKNSTGPEKGAKKGEPVDNKSIWETLKLRPKARRLSQELAVALKAFRLTLPRPLGRSVGYFTFLTHFSAFGLRSFNLLPPSPPTDGNPSKMHCANDPALFDFDSNSTRAFIQSLVLFQKAYAPIHGRICVFLCLFGVVTNLIHCVVLTRPQMRVSAVNVIMTAVALCDLGTMGSYLIYIVHFVFQNTPNSCSNPQTYWWMLFLILHIFFSILLHTATLWLAVVMAFLRRMTLHRNTLYSHWQRAPLARFISMGVLGTVFLFSVPSLLVHEIIELPHNRWIPSAQCLDNYPANYSERLFTVIIRQSALANGCVLFKTNLWLTGLFFKVIPCVLLLTLSCSLMQKLRMAERKQGDLLGNVRRNSAVPCGSSGGSPAALSGTSNLKKINSDRTTAILLAILTVFLLTELPQGLIAILNAIYTADVHRFIYLTLGDLLDLLSLVNSSCNFVLYCLMSSRYRQTFCSLLIPITGCKRCVATAHQSLPMVPSFASQADRDNNRMARTVDTSRRRSTPIYRWMMVREDHPATPHPKLSACSQLLRPPSTIREF</sequence>
<evidence type="ECO:0000259" key="7">
    <source>
        <dbReference type="PROSITE" id="PS50262"/>
    </source>
</evidence>
<evidence type="ECO:0000313" key="9">
    <source>
        <dbReference type="WBParaSite" id="Gr19_v10_g17259.t1"/>
    </source>
</evidence>
<feature type="transmembrane region" description="Helical" evidence="6">
    <location>
        <begin position="334"/>
        <end position="352"/>
    </location>
</feature>
<proteinExistence type="predicted"/>
<evidence type="ECO:0000256" key="6">
    <source>
        <dbReference type="SAM" id="Phobius"/>
    </source>
</evidence>
<dbReference type="PANTHER" id="PTHR46273:SF2">
    <property type="entry name" value="G-PROTEIN COUPLED RECEPTORS FAMILY 1 PROFILE DOMAIN-CONTAINING PROTEIN"/>
    <property type="match status" value="1"/>
</dbReference>
<evidence type="ECO:0000256" key="2">
    <source>
        <dbReference type="ARBA" id="ARBA00022692"/>
    </source>
</evidence>
<dbReference type="GO" id="GO:0005886">
    <property type="term" value="C:plasma membrane"/>
    <property type="evidence" value="ECO:0007669"/>
    <property type="project" value="TreeGrafter"/>
</dbReference>
<evidence type="ECO:0000313" key="8">
    <source>
        <dbReference type="Proteomes" id="UP000887572"/>
    </source>
</evidence>
<feature type="region of interest" description="Disordered" evidence="5">
    <location>
        <begin position="1"/>
        <end position="27"/>
    </location>
</feature>
<name>A0A914HJQ9_GLORO</name>
<organism evidence="8 9">
    <name type="scientific">Globodera rostochiensis</name>
    <name type="common">Golden nematode worm</name>
    <name type="synonym">Heterodera rostochiensis</name>
    <dbReference type="NCBI Taxonomy" id="31243"/>
    <lineage>
        <taxon>Eukaryota</taxon>
        <taxon>Metazoa</taxon>
        <taxon>Ecdysozoa</taxon>
        <taxon>Nematoda</taxon>
        <taxon>Chromadorea</taxon>
        <taxon>Rhabditida</taxon>
        <taxon>Tylenchina</taxon>
        <taxon>Tylenchomorpha</taxon>
        <taxon>Tylenchoidea</taxon>
        <taxon>Heteroderidae</taxon>
        <taxon>Heteroderinae</taxon>
        <taxon>Globodera</taxon>
    </lineage>
</organism>
<feature type="transmembrane region" description="Helical" evidence="6">
    <location>
        <begin position="207"/>
        <end position="237"/>
    </location>
</feature>
<feature type="domain" description="G-protein coupled receptors family 1 profile" evidence="7">
    <location>
        <begin position="150"/>
        <end position="460"/>
    </location>
</feature>
<evidence type="ECO:0000256" key="4">
    <source>
        <dbReference type="ARBA" id="ARBA00023136"/>
    </source>
</evidence>
<keyword evidence="3 6" id="KW-1133">Transmembrane helix</keyword>
<comment type="subcellular location">
    <subcellularLocation>
        <location evidence="1">Membrane</location>
    </subcellularLocation>
</comment>
<evidence type="ECO:0000256" key="1">
    <source>
        <dbReference type="ARBA" id="ARBA00004370"/>
    </source>
</evidence>
<feature type="transmembrane region" description="Helical" evidence="6">
    <location>
        <begin position="170"/>
        <end position="195"/>
    </location>
</feature>
<keyword evidence="4 6" id="KW-0472">Membrane</keyword>
<keyword evidence="8" id="KW-1185">Reference proteome</keyword>
<protein>
    <submittedName>
        <fullName evidence="9">G-protein coupled receptors family 1 profile domain-containing protein</fullName>
    </submittedName>
</protein>
<feature type="transmembrane region" description="Helical" evidence="6">
    <location>
        <begin position="403"/>
        <end position="430"/>
    </location>
</feature>
<dbReference type="GO" id="GO:0008528">
    <property type="term" value="F:G protein-coupled peptide receptor activity"/>
    <property type="evidence" value="ECO:0007669"/>
    <property type="project" value="InterPro"/>
</dbReference>
<dbReference type="SUPFAM" id="SSF81321">
    <property type="entry name" value="Family A G protein-coupled receptor-like"/>
    <property type="match status" value="1"/>
</dbReference>
<dbReference type="InterPro" id="IPR017452">
    <property type="entry name" value="GPCR_Rhodpsn_7TM"/>
</dbReference>
<feature type="transmembrane region" description="Helical" evidence="6">
    <location>
        <begin position="257"/>
        <end position="278"/>
    </location>
</feature>